<evidence type="ECO:0000313" key="1">
    <source>
        <dbReference type="EMBL" id="WMS88819.1"/>
    </source>
</evidence>
<name>A0AA51RWJ9_9GAMM</name>
<keyword evidence="2" id="KW-1185">Reference proteome</keyword>
<reference evidence="1 2" key="1">
    <citation type="submission" date="2023-08" db="EMBL/GenBank/DDBJ databases">
        <title>Pleionea litopenaei sp. nov., isolated from stomach of juvenile Litopenaeus vannamei.</title>
        <authorList>
            <person name="Rho A.M."/>
            <person name="Hwang C.Y."/>
        </authorList>
    </citation>
    <scope>NUCLEOTIDE SEQUENCE [LARGE SCALE GENOMIC DNA]</scope>
    <source>
        <strain evidence="1 2">HL-JVS1</strain>
    </source>
</reference>
<protein>
    <submittedName>
        <fullName evidence="1">Uncharacterized protein</fullName>
    </submittedName>
</protein>
<dbReference type="AlphaFoldDB" id="A0AA51RWJ9"/>
<organism evidence="1 2">
    <name type="scientific">Pleionea litopenaei</name>
    <dbReference type="NCBI Taxonomy" id="3070815"/>
    <lineage>
        <taxon>Bacteria</taxon>
        <taxon>Pseudomonadati</taxon>
        <taxon>Pseudomonadota</taxon>
        <taxon>Gammaproteobacteria</taxon>
        <taxon>Oceanospirillales</taxon>
        <taxon>Pleioneaceae</taxon>
        <taxon>Pleionea</taxon>
    </lineage>
</organism>
<accession>A0AA51RWJ9</accession>
<proteinExistence type="predicted"/>
<gene>
    <name evidence="1" type="ORF">Q9312_07845</name>
</gene>
<dbReference type="KEGG" id="plei:Q9312_07845"/>
<dbReference type="RefSeq" id="WP_309204040.1">
    <property type="nucleotide sequence ID" value="NZ_CP133548.1"/>
</dbReference>
<dbReference type="EMBL" id="CP133548">
    <property type="protein sequence ID" value="WMS88819.1"/>
    <property type="molecule type" value="Genomic_DNA"/>
</dbReference>
<sequence>MPAYLCKCGSRVSVGRIPCEHQWNFISDVDYDRYSGKFDAEELFKEMKEFFKCPECSRLAFFWQGWDAEPVFYTEESK</sequence>
<evidence type="ECO:0000313" key="2">
    <source>
        <dbReference type="Proteomes" id="UP001239782"/>
    </source>
</evidence>
<dbReference type="Proteomes" id="UP001239782">
    <property type="component" value="Chromosome"/>
</dbReference>